<keyword evidence="8" id="KW-1185">Reference proteome</keyword>
<keyword evidence="4 5" id="KW-0862">Zinc</keyword>
<organism evidence="7 8">
    <name type="scientific">Quercus lobata</name>
    <name type="common">Valley oak</name>
    <dbReference type="NCBI Taxonomy" id="97700"/>
    <lineage>
        <taxon>Eukaryota</taxon>
        <taxon>Viridiplantae</taxon>
        <taxon>Streptophyta</taxon>
        <taxon>Embryophyta</taxon>
        <taxon>Tracheophyta</taxon>
        <taxon>Spermatophyta</taxon>
        <taxon>Magnoliopsida</taxon>
        <taxon>eudicotyledons</taxon>
        <taxon>Gunneridae</taxon>
        <taxon>Pentapetalae</taxon>
        <taxon>rosids</taxon>
        <taxon>fabids</taxon>
        <taxon>Fagales</taxon>
        <taxon>Fagaceae</taxon>
        <taxon>Quercus</taxon>
    </lineage>
</organism>
<dbReference type="InParanoid" id="A0A7N2RE89"/>
<dbReference type="PROSITE" id="PS50103">
    <property type="entry name" value="ZF_C3H1"/>
    <property type="match status" value="1"/>
</dbReference>
<dbReference type="GO" id="GO:0003729">
    <property type="term" value="F:mRNA binding"/>
    <property type="evidence" value="ECO:0007669"/>
    <property type="project" value="InterPro"/>
</dbReference>
<proteinExistence type="predicted"/>
<accession>A0A7N2RE89</accession>
<keyword evidence="2" id="KW-0677">Repeat</keyword>
<evidence type="ECO:0000256" key="2">
    <source>
        <dbReference type="ARBA" id="ARBA00022737"/>
    </source>
</evidence>
<dbReference type="EMBL" id="LRBV02000012">
    <property type="status" value="NOT_ANNOTATED_CDS"/>
    <property type="molecule type" value="Genomic_DNA"/>
</dbReference>
<dbReference type="GO" id="GO:0008270">
    <property type="term" value="F:zinc ion binding"/>
    <property type="evidence" value="ECO:0007669"/>
    <property type="project" value="UniProtKB-KW"/>
</dbReference>
<dbReference type="EnsemblPlants" id="QL12p004844:mrna">
    <property type="protein sequence ID" value="QL12p004844:mrna"/>
    <property type="gene ID" value="QL12p004844"/>
</dbReference>
<dbReference type="Pfam" id="PF00642">
    <property type="entry name" value="zf-CCCH"/>
    <property type="match status" value="1"/>
</dbReference>
<keyword evidence="1 5" id="KW-0479">Metal-binding</keyword>
<reference evidence="7 8" key="1">
    <citation type="journal article" date="2016" name="G3 (Bethesda)">
        <title>First Draft Assembly and Annotation of the Genome of a California Endemic Oak Quercus lobata Nee (Fagaceae).</title>
        <authorList>
            <person name="Sork V.L."/>
            <person name="Fitz-Gibbon S.T."/>
            <person name="Puiu D."/>
            <person name="Crepeau M."/>
            <person name="Gugger P.F."/>
            <person name="Sherman R."/>
            <person name="Stevens K."/>
            <person name="Langley C.H."/>
            <person name="Pellegrini M."/>
            <person name="Salzberg S.L."/>
        </authorList>
    </citation>
    <scope>NUCLEOTIDE SEQUENCE [LARGE SCALE GENOMIC DNA]</scope>
    <source>
        <strain evidence="7 8">cv. SW786</strain>
    </source>
</reference>
<dbReference type="FunFam" id="4.10.1000.10:FF:000001">
    <property type="entry name" value="zinc finger CCCH domain-containing protein 15-like"/>
    <property type="match status" value="1"/>
</dbReference>
<evidence type="ECO:0000256" key="1">
    <source>
        <dbReference type="ARBA" id="ARBA00022723"/>
    </source>
</evidence>
<feature type="zinc finger region" description="C3H1-type" evidence="5">
    <location>
        <begin position="53"/>
        <end position="81"/>
    </location>
</feature>
<keyword evidence="3 5" id="KW-0863">Zinc-finger</keyword>
<dbReference type="Gramene" id="QL12p004844:mrna">
    <property type="protein sequence ID" value="QL12p004844:mrna"/>
    <property type="gene ID" value="QL12p004844"/>
</dbReference>
<evidence type="ECO:0000259" key="6">
    <source>
        <dbReference type="PROSITE" id="PS50103"/>
    </source>
</evidence>
<dbReference type="SMART" id="SM00356">
    <property type="entry name" value="ZnF_C3H1"/>
    <property type="match status" value="1"/>
</dbReference>
<feature type="domain" description="C3H1-type" evidence="6">
    <location>
        <begin position="53"/>
        <end position="81"/>
    </location>
</feature>
<dbReference type="InterPro" id="IPR036855">
    <property type="entry name" value="Znf_CCCH_sf"/>
</dbReference>
<reference evidence="7" key="2">
    <citation type="submission" date="2021-01" db="UniProtKB">
        <authorList>
            <consortium name="EnsemblPlants"/>
        </authorList>
    </citation>
    <scope>IDENTIFICATION</scope>
</reference>
<dbReference type="PANTHER" id="PTHR12547">
    <property type="entry name" value="CCCH ZINC FINGER/TIS11-RELATED"/>
    <property type="match status" value="1"/>
</dbReference>
<evidence type="ECO:0000313" key="7">
    <source>
        <dbReference type="EnsemblPlants" id="QL12p004844:mrna"/>
    </source>
</evidence>
<dbReference type="AlphaFoldDB" id="A0A7N2RE89"/>
<evidence type="ECO:0000313" key="8">
    <source>
        <dbReference type="Proteomes" id="UP000594261"/>
    </source>
</evidence>
<dbReference type="InterPro" id="IPR000571">
    <property type="entry name" value="Znf_CCCH"/>
</dbReference>
<sequence>MGAWGRGGIFDLEEVNAHRQSKNRESVTISLGLGAHGGAAATPVSGPNAKPSNWKTRICHKWELTGYCPFGSKCHFAHGVAGTNETRKRVIGSSSSIIEHSLVIALPV</sequence>
<dbReference type="PANTHER" id="PTHR12547:SF18">
    <property type="entry name" value="PROTEIN TIS11"/>
    <property type="match status" value="1"/>
</dbReference>
<evidence type="ECO:0000256" key="5">
    <source>
        <dbReference type="PROSITE-ProRule" id="PRU00723"/>
    </source>
</evidence>
<dbReference type="Proteomes" id="UP000594261">
    <property type="component" value="Chromosome 12"/>
</dbReference>
<evidence type="ECO:0000256" key="3">
    <source>
        <dbReference type="ARBA" id="ARBA00022771"/>
    </source>
</evidence>
<name>A0A7N2RE89_QUELO</name>
<evidence type="ECO:0000256" key="4">
    <source>
        <dbReference type="ARBA" id="ARBA00022833"/>
    </source>
</evidence>
<dbReference type="InterPro" id="IPR045877">
    <property type="entry name" value="ZFP36-like"/>
</dbReference>
<dbReference type="Gene3D" id="4.10.1000.10">
    <property type="entry name" value="Zinc finger, CCCH-type"/>
    <property type="match status" value="1"/>
</dbReference>
<dbReference type="SUPFAM" id="SSF90229">
    <property type="entry name" value="CCCH zinc finger"/>
    <property type="match status" value="1"/>
</dbReference>
<protein>
    <recommendedName>
        <fullName evidence="6">C3H1-type domain-containing protein</fullName>
    </recommendedName>
</protein>